<evidence type="ECO:0000256" key="1">
    <source>
        <dbReference type="SAM" id="MobiDB-lite"/>
    </source>
</evidence>
<dbReference type="RefSeq" id="WP_012435744.1">
    <property type="nucleotide sequence ID" value="NZ_CP012605.1"/>
</dbReference>
<dbReference type="KEGG" id="rin:ACS15_2942"/>
<name>A0AAC9BEY7_9RALS</name>
<accession>A0AAC9BEY7</accession>
<feature type="region of interest" description="Disordered" evidence="1">
    <location>
        <begin position="368"/>
        <end position="395"/>
    </location>
</feature>
<organism evidence="2 3">
    <name type="scientific">Ralstonia insidiosa</name>
    <dbReference type="NCBI Taxonomy" id="190721"/>
    <lineage>
        <taxon>Bacteria</taxon>
        <taxon>Pseudomonadati</taxon>
        <taxon>Pseudomonadota</taxon>
        <taxon>Betaproteobacteria</taxon>
        <taxon>Burkholderiales</taxon>
        <taxon>Burkholderiaceae</taxon>
        <taxon>Ralstonia</taxon>
    </lineage>
</organism>
<evidence type="ECO:0000313" key="3">
    <source>
        <dbReference type="Proteomes" id="UP000077927"/>
    </source>
</evidence>
<gene>
    <name evidence="2" type="ORF">ACS15_2942</name>
</gene>
<dbReference type="Proteomes" id="UP000077927">
    <property type="component" value="Chromosome 1"/>
</dbReference>
<sequence>MFRINAFPKREGRWRVDWFGPIAFPDRMVRRRHPSVLVSLSKDKCPEGSSRLSLLSLRETERQQTRCWVSVGTTMLLRIGDVWREQSLESRAADEELHCENLEISQDTCELVKAGSSFEDGSFMLPLHEHAGHRENTHSYCVRVTLPDGKLLVVPCMELIRFYFGSSSELLNRLFHPQLDRGHLYTGTPAIDRHNRMTLQLADRIPRASAEDVARIAGSRLAWRAAKMIGASCVRAAQARQEVYPQTLFPFEGTTTLRAAGKWLSRGNDPKGTFLVYQLLSCSHPFPFKSLRFHVTGGKKAHTTGMVPDTPPQEAPPTARKAKEPAQVSLEEHDPSSQLAPATMPVRGNRRFTDLENKYVFADRTIAGQKPRASASSGEPINEHAIGEPGSTKRIRETQIVDDDSEIPDPPAFLEHAVKALSTLNDASVRVLTASRDDGWTVPMPLISDEDGVLNEHLLMPEDNHRLKRVAAFAVSSKEASTLLMVHEANPPISFAVPLKNQSDEAIQRAVQAATGAFISVQDGGDHRVMALEHTQASTPDELRSWISMQLYHAAIAYLR</sequence>
<protein>
    <submittedName>
        <fullName evidence="2">Uncharacterized protein</fullName>
    </submittedName>
</protein>
<evidence type="ECO:0000313" key="2">
    <source>
        <dbReference type="EMBL" id="ANH72570.1"/>
    </source>
</evidence>
<feature type="region of interest" description="Disordered" evidence="1">
    <location>
        <begin position="300"/>
        <end position="347"/>
    </location>
</feature>
<reference evidence="2 3" key="1">
    <citation type="submission" date="2015-09" db="EMBL/GenBank/DDBJ databases">
        <authorList>
            <person name="Xu Y."/>
            <person name="Nagy A."/>
            <person name="Liu N.T."/>
            <person name="Nou X."/>
        </authorList>
    </citation>
    <scope>NUCLEOTIDE SEQUENCE [LARGE SCALE GENOMIC DNA]</scope>
    <source>
        <strain evidence="2 3">FC1138</strain>
    </source>
</reference>
<dbReference type="EMBL" id="CP012605">
    <property type="protein sequence ID" value="ANH72570.1"/>
    <property type="molecule type" value="Genomic_DNA"/>
</dbReference>
<dbReference type="AlphaFoldDB" id="A0AAC9BEY7"/>
<proteinExistence type="predicted"/>